<reference evidence="2 3" key="1">
    <citation type="submission" date="2014-03" db="EMBL/GenBank/DDBJ databases">
        <title>Draft Genome Sequences of Four Burkholderia Strains.</title>
        <authorList>
            <person name="Liu X.Y."/>
            <person name="Li C.X."/>
            <person name="Xu J.H."/>
        </authorList>
    </citation>
    <scope>NUCLEOTIDE SEQUENCE [LARGE SCALE GENOMIC DNA]</scope>
    <source>
        <strain evidence="2 3">DSM 50014</strain>
    </source>
</reference>
<evidence type="ECO:0000259" key="1">
    <source>
        <dbReference type="Pfam" id="PF06904"/>
    </source>
</evidence>
<feature type="domain" description="Extensin-like C-terminal" evidence="1">
    <location>
        <begin position="51"/>
        <end position="225"/>
    </location>
</feature>
<evidence type="ECO:0000313" key="3">
    <source>
        <dbReference type="Proteomes" id="UP000027466"/>
    </source>
</evidence>
<dbReference type="AlphaFoldDB" id="A0A069PSW9"/>
<dbReference type="InterPro" id="IPR009683">
    <property type="entry name" value="Extensin-like_C"/>
</dbReference>
<organism evidence="2 3">
    <name type="scientific">Caballeronia glathei</name>
    <dbReference type="NCBI Taxonomy" id="60547"/>
    <lineage>
        <taxon>Bacteria</taxon>
        <taxon>Pseudomonadati</taxon>
        <taxon>Pseudomonadota</taxon>
        <taxon>Betaproteobacteria</taxon>
        <taxon>Burkholderiales</taxon>
        <taxon>Burkholderiaceae</taxon>
        <taxon>Caballeronia</taxon>
    </lineage>
</organism>
<protein>
    <submittedName>
        <fullName evidence="2">Extensin</fullName>
    </submittedName>
</protein>
<dbReference type="Proteomes" id="UP000027466">
    <property type="component" value="Unassembled WGS sequence"/>
</dbReference>
<proteinExistence type="predicted"/>
<keyword evidence="3" id="KW-1185">Reference proteome</keyword>
<sequence length="225" mass="24537">MIAAIMSGYAIHSGRVKVPPKWNPFAPLDVREPPGPLTAIKLWRTTRDPATCAAALETSGLTYRPVADSSAPAGCELKDAVRVTHSDAGYGGPFIASCPLAIGMALFERQYLRPAAGEFFGQGVKRIDHVGSYACRNVNNSPNNRQDGRLSQHASANAIDLTGFVLEDGRRITLARWDEGSADAAFLRRVHEGACRVFNTTLGPDYNALHRTHFHVDMGPYRMCR</sequence>
<comment type="caution">
    <text evidence="2">The sequence shown here is derived from an EMBL/GenBank/DDBJ whole genome shotgun (WGS) entry which is preliminary data.</text>
</comment>
<dbReference type="STRING" id="60547.GCA_000751215_02041"/>
<gene>
    <name evidence="2" type="ORF">BG61_35880</name>
</gene>
<dbReference type="Pfam" id="PF06904">
    <property type="entry name" value="Extensin-like_C"/>
    <property type="match status" value="1"/>
</dbReference>
<name>A0A069PSW9_9BURK</name>
<dbReference type="EMBL" id="JFHC01000007">
    <property type="protein sequence ID" value="KDR43517.1"/>
    <property type="molecule type" value="Genomic_DNA"/>
</dbReference>
<evidence type="ECO:0000313" key="2">
    <source>
        <dbReference type="EMBL" id="KDR43517.1"/>
    </source>
</evidence>
<accession>A0A069PSW9</accession>